<dbReference type="InterPro" id="IPR036291">
    <property type="entry name" value="NAD(P)-bd_dom_sf"/>
</dbReference>
<dbReference type="PROSITE" id="PS00061">
    <property type="entry name" value="ADH_SHORT"/>
    <property type="match status" value="1"/>
</dbReference>
<organism evidence="5 6">
    <name type="scientific">Ceraceosorus guamensis</name>
    <dbReference type="NCBI Taxonomy" id="1522189"/>
    <lineage>
        <taxon>Eukaryota</taxon>
        <taxon>Fungi</taxon>
        <taxon>Dikarya</taxon>
        <taxon>Basidiomycota</taxon>
        <taxon>Ustilaginomycotina</taxon>
        <taxon>Exobasidiomycetes</taxon>
        <taxon>Ceraceosorales</taxon>
        <taxon>Ceraceosoraceae</taxon>
        <taxon>Ceraceosorus</taxon>
    </lineage>
</organism>
<dbReference type="InterPro" id="IPR020904">
    <property type="entry name" value="Sc_DH/Rdtase_CS"/>
</dbReference>
<dbReference type="GeneID" id="37036026"/>
<feature type="region of interest" description="Disordered" evidence="4">
    <location>
        <begin position="192"/>
        <end position="226"/>
    </location>
</feature>
<evidence type="ECO:0000256" key="2">
    <source>
        <dbReference type="ARBA" id="ARBA00022857"/>
    </source>
</evidence>
<reference evidence="5 6" key="1">
    <citation type="journal article" date="2018" name="Mol. Biol. Evol.">
        <title>Broad Genomic Sampling Reveals a Smut Pathogenic Ancestry of the Fungal Clade Ustilaginomycotina.</title>
        <authorList>
            <person name="Kijpornyongpan T."/>
            <person name="Mondo S.J."/>
            <person name="Barry K."/>
            <person name="Sandor L."/>
            <person name="Lee J."/>
            <person name="Lipzen A."/>
            <person name="Pangilinan J."/>
            <person name="LaButti K."/>
            <person name="Hainaut M."/>
            <person name="Henrissat B."/>
            <person name="Grigoriev I.V."/>
            <person name="Spatafora J.W."/>
            <person name="Aime M.C."/>
        </authorList>
    </citation>
    <scope>NUCLEOTIDE SEQUENCE [LARGE SCALE GENOMIC DNA]</scope>
    <source>
        <strain evidence="5 6">MCA 4658</strain>
    </source>
</reference>
<accession>A0A316VY26</accession>
<protein>
    <submittedName>
        <fullName evidence="5">NAD(P)-binding protein</fullName>
    </submittedName>
</protein>
<keyword evidence="6" id="KW-1185">Reference proteome</keyword>
<name>A0A316VY26_9BASI</name>
<dbReference type="CDD" id="cd05233">
    <property type="entry name" value="SDR_c"/>
    <property type="match status" value="1"/>
</dbReference>
<dbReference type="GO" id="GO:0016616">
    <property type="term" value="F:oxidoreductase activity, acting on the CH-OH group of donors, NAD or NADP as acceptor"/>
    <property type="evidence" value="ECO:0007669"/>
    <property type="project" value="TreeGrafter"/>
</dbReference>
<gene>
    <name evidence="5" type="ORF">IE81DRAFT_324144</name>
</gene>
<dbReference type="STRING" id="1522189.A0A316VY26"/>
<dbReference type="Pfam" id="PF13561">
    <property type="entry name" value="adh_short_C2"/>
    <property type="match status" value="1"/>
</dbReference>
<dbReference type="PANTHER" id="PTHR42760">
    <property type="entry name" value="SHORT-CHAIN DEHYDROGENASES/REDUCTASES FAMILY MEMBER"/>
    <property type="match status" value="1"/>
</dbReference>
<dbReference type="Proteomes" id="UP000245783">
    <property type="component" value="Unassembled WGS sequence"/>
</dbReference>
<dbReference type="PRINTS" id="PR00080">
    <property type="entry name" value="SDRFAMILY"/>
</dbReference>
<dbReference type="Gene3D" id="3.40.50.720">
    <property type="entry name" value="NAD(P)-binding Rossmann-like Domain"/>
    <property type="match status" value="1"/>
</dbReference>
<evidence type="ECO:0000256" key="1">
    <source>
        <dbReference type="ARBA" id="ARBA00006484"/>
    </source>
</evidence>
<dbReference type="RefSeq" id="XP_025368968.1">
    <property type="nucleotide sequence ID" value="XM_025514156.1"/>
</dbReference>
<evidence type="ECO:0000313" key="5">
    <source>
        <dbReference type="EMBL" id="PWN41808.1"/>
    </source>
</evidence>
<dbReference type="EMBL" id="KZ819387">
    <property type="protein sequence ID" value="PWN41808.1"/>
    <property type="molecule type" value="Genomic_DNA"/>
</dbReference>
<dbReference type="InterPro" id="IPR002347">
    <property type="entry name" value="SDR_fam"/>
</dbReference>
<feature type="region of interest" description="Disordered" evidence="4">
    <location>
        <begin position="57"/>
        <end position="76"/>
    </location>
</feature>
<dbReference type="InParanoid" id="A0A316VY26"/>
<dbReference type="PRINTS" id="PR00081">
    <property type="entry name" value="GDHRDH"/>
</dbReference>
<sequence length="338" mass="35773">MSFQKFADSLPPSLSLKDRSVLLTGSSSGIGRQCALHLARHGARVLCCDLTPTPAQERVAPAPSDKPHSDAQPGGSIDAYTVPTHALINQAGGRAQFFKMNVTKEEDWKEAVKLATELGDGRLDLLINNAGIVRFSGGLLNETMEDFDATFAVNVRGLFIGTREALAQMVKQPPRIMPADHDLDLDEVSLAELTGDGPRPRPAFDQQDATPATSGRLEGDRGGRGSRGGIINIGSLHGIIGGPGEAAYGAAKGAVVNFTRQVAGDYASQRININCICPGYVESAMTLNVPPALSAKRPTPWPHRGTGRDVAKTVVYLARDAPWLTGSILMVDGGTSAR</sequence>
<proteinExistence type="inferred from homology"/>
<dbReference type="Pfam" id="PF00106">
    <property type="entry name" value="adh_short"/>
    <property type="match status" value="2"/>
</dbReference>
<comment type="similarity">
    <text evidence="1 3">Belongs to the short-chain dehydrogenases/reductases (SDR) family.</text>
</comment>
<keyword evidence="2" id="KW-0521">NADP</keyword>
<dbReference type="AlphaFoldDB" id="A0A316VY26"/>
<evidence type="ECO:0000313" key="6">
    <source>
        <dbReference type="Proteomes" id="UP000245783"/>
    </source>
</evidence>
<dbReference type="SUPFAM" id="SSF51735">
    <property type="entry name" value="NAD(P)-binding Rossmann-fold domains"/>
    <property type="match status" value="1"/>
</dbReference>
<dbReference type="OrthoDB" id="1888931at2759"/>
<dbReference type="PANTHER" id="PTHR42760:SF124">
    <property type="entry name" value="SHORT-CHAIN DEHYDROGENASE_REDUCTASE"/>
    <property type="match status" value="1"/>
</dbReference>
<evidence type="ECO:0000256" key="3">
    <source>
        <dbReference type="RuleBase" id="RU000363"/>
    </source>
</evidence>
<evidence type="ECO:0000256" key="4">
    <source>
        <dbReference type="SAM" id="MobiDB-lite"/>
    </source>
</evidence>